<feature type="compositionally biased region" description="Polar residues" evidence="2">
    <location>
        <begin position="991"/>
        <end position="1002"/>
    </location>
</feature>
<organism evidence="3 4">
    <name type="scientific">Wickerhamomyces ciferrii (strain ATCC 14091 / BCRC 22168 / CBS 111 / JCM 3599 / NBRC 0793 / NRRL Y-1031 F-60-10)</name>
    <name type="common">Yeast</name>
    <name type="synonym">Pichia ciferrii</name>
    <dbReference type="NCBI Taxonomy" id="1206466"/>
    <lineage>
        <taxon>Eukaryota</taxon>
        <taxon>Fungi</taxon>
        <taxon>Dikarya</taxon>
        <taxon>Ascomycota</taxon>
        <taxon>Saccharomycotina</taxon>
        <taxon>Saccharomycetes</taxon>
        <taxon>Phaffomycetales</taxon>
        <taxon>Wickerhamomycetaceae</taxon>
        <taxon>Wickerhamomyces</taxon>
    </lineage>
</organism>
<sequence>MEREPKDLVSSAGPSNNTPAEELIEINTLIPRATYINEVEESEAAVERRSTLVNVLHKLPGLFDIQSPLSPLAISTIIDYTTWIVLVNGINDIKFDEKLLTKYLNNLMKSNIKKAVQDNTSSIITSITAYTLILKLLISQFKHFTTSDLQDSSLFTKLELLEIDLTLLRQGNLTQHHSVIQRVDRIFSLETVAFSPDTAGSRQTTAHNPEVSQHIDSSPPVDSSDSGDHEEEESISISKDSQPNILTQSTQLNALDDGNLTLASRVEVQATSSSNGTSQQSKDSQQSQNSQQLLDQSQREQQHLPDSTKLLTNLHNGPSSTNNSGSLNLKDLSNRITDPVLRNDLLTWGKNLDFNLKSFRGINNRSIELKAALDKLITLLEKRDNENSIDKNQDISIRSVDSSVSKEKESQDSNNNIESNGTDDDKITKVFIDLFEHRFSEISESTKIIDEKMVSLTESQILISSLVEAFPALTQNQKSLDTRIEQIKENVKENFHRLSQSTIDNLRMFEEQGKQNVAKIQETLGNNKELETKVNKSEGELKEIKNGQKLIGESIQTLVSNINALKLEIKSETDHHINRIIHNYTGIFTRLDDAQKVQNLQAERLNTQMEHIRSIQGEMKNKDQIISNLKNFVDQATSQLIDFPTFKGFQDSIKSEIHNLKLRNLQLVSRSDLTSYISKEDDKHTAHAEKVQEDMKNLQDQFTNSVTIQNSVTDSTRREMTSLRNAVMMVKERLVKIVESQNDDEKFKDFQLQFKDLNDKFTENSKLFNELQEEFDKCKAPLSELLTKLSSPNNPDMVKFKSTVEETIADLQKKMELKVDKEQDQSNLELLQSLQTSLKNLETKVESIQDTKPNGSPEVQTVNDIVNNIDDETIKHIEEKLETKISRVDARLKKKVEFDNTFLNGKFVEISSTLKELETKLEEFESRKHDKPEPEPVPVVEKENDPRIELLIEEIQSMKRNQHSMEKNQHKLETENKNLKERLNKLETHQSRSTPKGSSINAYSLPRPSRATVPVNPKPPAAPTLTQMNSKISNLLSRGKVSTGSTRSSSPEVVNSLPRKRSDSEALSIRSSPSASPSSFGIDIKKIKLIPRNKGN</sequence>
<gene>
    <name evidence="3" type="ORF">BN7_4826</name>
</gene>
<feature type="compositionally biased region" description="Polar residues" evidence="2">
    <location>
        <begin position="1024"/>
        <end position="1053"/>
    </location>
</feature>
<protein>
    <submittedName>
        <fullName evidence="3">Myosin-11</fullName>
    </submittedName>
</protein>
<feature type="compositionally biased region" description="Low complexity" evidence="2">
    <location>
        <begin position="1065"/>
        <end position="1079"/>
    </location>
</feature>
<keyword evidence="1" id="KW-0175">Coiled coil</keyword>
<dbReference type="Proteomes" id="UP000009328">
    <property type="component" value="Unassembled WGS sequence"/>
</dbReference>
<evidence type="ECO:0000256" key="1">
    <source>
        <dbReference type="SAM" id="Coils"/>
    </source>
</evidence>
<evidence type="ECO:0000256" key="2">
    <source>
        <dbReference type="SAM" id="MobiDB-lite"/>
    </source>
</evidence>
<keyword evidence="4" id="KW-1185">Reference proteome</keyword>
<comment type="caution">
    <text evidence="3">The sequence shown here is derived from an EMBL/GenBank/DDBJ whole genome shotgun (WGS) entry which is preliminary data.</text>
</comment>
<feature type="compositionally biased region" description="Polar residues" evidence="2">
    <location>
        <begin position="198"/>
        <end position="215"/>
    </location>
</feature>
<proteinExistence type="predicted"/>
<evidence type="ECO:0000313" key="4">
    <source>
        <dbReference type="Proteomes" id="UP000009328"/>
    </source>
</evidence>
<feature type="coiled-coil region" evidence="1">
    <location>
        <begin position="520"/>
        <end position="547"/>
    </location>
</feature>
<feature type="region of interest" description="Disordered" evidence="2">
    <location>
        <begin position="268"/>
        <end position="331"/>
    </location>
</feature>
<feature type="region of interest" description="Disordered" evidence="2">
    <location>
        <begin position="400"/>
        <end position="422"/>
    </location>
</feature>
<dbReference type="AlphaFoldDB" id="K0KUZ1"/>
<feature type="compositionally biased region" description="Low complexity" evidence="2">
    <location>
        <begin position="278"/>
        <end position="296"/>
    </location>
</feature>
<feature type="region of interest" description="Disordered" evidence="2">
    <location>
        <begin position="197"/>
        <end position="245"/>
    </location>
</feature>
<accession>K0KUZ1</accession>
<dbReference type="InParanoid" id="K0KUZ1"/>
<feature type="region of interest" description="Disordered" evidence="2">
    <location>
        <begin position="987"/>
        <end position="1081"/>
    </location>
</feature>
<reference evidence="3 4" key="1">
    <citation type="journal article" date="2012" name="Eukaryot. Cell">
        <title>Draft genome sequence of Wickerhamomyces ciferrii NRRL Y-1031 F-60-10.</title>
        <authorList>
            <person name="Schneider J."/>
            <person name="Andrea H."/>
            <person name="Blom J."/>
            <person name="Jaenicke S."/>
            <person name="Ruckert C."/>
            <person name="Schorsch C."/>
            <person name="Szczepanowski R."/>
            <person name="Farwick M."/>
            <person name="Goesmann A."/>
            <person name="Puhler A."/>
            <person name="Schaffer S."/>
            <person name="Tauch A."/>
            <person name="Kohler T."/>
            <person name="Brinkrolf K."/>
        </authorList>
    </citation>
    <scope>NUCLEOTIDE SEQUENCE [LARGE SCALE GENOMIC DNA]</scope>
    <source>
        <strain evidence="4">ATCC 14091 / BCRC 22168 / CBS 111 / JCM 3599 / NBRC 0793 / NRRL Y-1031 F-60-10</strain>
    </source>
</reference>
<dbReference type="EMBL" id="CAIF01000186">
    <property type="protein sequence ID" value="CCH45244.1"/>
    <property type="molecule type" value="Genomic_DNA"/>
</dbReference>
<name>K0KUZ1_WICCF</name>
<dbReference type="HOGENOM" id="CLU_283886_0_0_1"/>
<evidence type="ECO:0000313" key="3">
    <source>
        <dbReference type="EMBL" id="CCH45244.1"/>
    </source>
</evidence>
<feature type="compositionally biased region" description="Polar residues" evidence="2">
    <location>
        <begin position="309"/>
        <end position="327"/>
    </location>
</feature>